<keyword evidence="1" id="KW-0328">Glycosyltransferase</keyword>
<sequence>MLAQHYLVLVSNAAKLCGVEAFARLLTQKLGSRAKSHVLGGRLASLLKAVRGVDCVIFNFPIVAWKRRLFSPTITSLLVRIMGRNLTVVLHEWSALNWKRRLVLTPAVLLATSLCFSAPEIGREFADSKVSRWATRRRKIIPIPPNIVPPATGRDTPTSRALNAQRETGRLIVGQFGSIYPRKQSTIVLHVAAHLIGQGHDVAVVFVGSFIKAMDGMEAKFFALADELGVRDRVTITGYVRGDDELSAIFSQVDVFCYDFKEGLTSRRGSVLTAALSGKPVVVNAPFEADALAHHGMFKRLISTEMIRLVPTDADIHSLAAAVLAAKAEVPAAFDVKAEIETLWTAIIAGL</sequence>
<dbReference type="Gene3D" id="3.40.50.2000">
    <property type="entry name" value="Glycogen Phosphorylase B"/>
    <property type="match status" value="1"/>
</dbReference>
<name>A0ABR5E0N6_9HYPH</name>
<evidence type="ECO:0000313" key="3">
    <source>
        <dbReference type="EMBL" id="KKC33822.1"/>
    </source>
</evidence>
<keyword evidence="2 3" id="KW-0808">Transferase</keyword>
<gene>
    <name evidence="3" type="ORF">WH91_06745</name>
</gene>
<dbReference type="Proteomes" id="UP000033519">
    <property type="component" value="Unassembled WGS sequence"/>
</dbReference>
<dbReference type="EMBL" id="LAPV01000076">
    <property type="protein sequence ID" value="KKC33822.1"/>
    <property type="molecule type" value="Genomic_DNA"/>
</dbReference>
<evidence type="ECO:0000256" key="1">
    <source>
        <dbReference type="ARBA" id="ARBA00022676"/>
    </source>
</evidence>
<reference evidence="3 4" key="1">
    <citation type="submission" date="2015-03" db="EMBL/GenBank/DDBJ databases">
        <authorList>
            <person name="Lepp D."/>
            <person name="Hassan Y.I."/>
            <person name="Li X.-Z."/>
            <person name="Zhou T."/>
        </authorList>
    </citation>
    <scope>NUCLEOTIDE SEQUENCE [LARGE SCALE GENOMIC DNA]</scope>
    <source>
        <strain evidence="3 4">Cr7-05</strain>
    </source>
</reference>
<comment type="caution">
    <text evidence="3">The sequence shown here is derived from an EMBL/GenBank/DDBJ whole genome shotgun (WGS) entry which is preliminary data.</text>
</comment>
<proteinExistence type="predicted"/>
<evidence type="ECO:0000256" key="2">
    <source>
        <dbReference type="ARBA" id="ARBA00022679"/>
    </source>
</evidence>
<protein>
    <submittedName>
        <fullName evidence="3">Glycosyl transferase family 1</fullName>
    </submittedName>
</protein>
<organism evidence="3 4">
    <name type="scientific">Devosia psychrophila</name>
    <dbReference type="NCBI Taxonomy" id="728005"/>
    <lineage>
        <taxon>Bacteria</taxon>
        <taxon>Pseudomonadati</taxon>
        <taxon>Pseudomonadota</taxon>
        <taxon>Alphaproteobacteria</taxon>
        <taxon>Hyphomicrobiales</taxon>
        <taxon>Devosiaceae</taxon>
        <taxon>Devosia</taxon>
    </lineage>
</organism>
<dbReference type="PANTHER" id="PTHR12526:SF510">
    <property type="entry name" value="D-INOSITOL 3-PHOSPHATE GLYCOSYLTRANSFERASE"/>
    <property type="match status" value="1"/>
</dbReference>
<dbReference type="PANTHER" id="PTHR12526">
    <property type="entry name" value="GLYCOSYLTRANSFERASE"/>
    <property type="match status" value="1"/>
</dbReference>
<dbReference type="SUPFAM" id="SSF53756">
    <property type="entry name" value="UDP-Glycosyltransferase/glycogen phosphorylase"/>
    <property type="match status" value="1"/>
</dbReference>
<dbReference type="GO" id="GO:0016740">
    <property type="term" value="F:transferase activity"/>
    <property type="evidence" value="ECO:0007669"/>
    <property type="project" value="UniProtKB-KW"/>
</dbReference>
<keyword evidence="4" id="KW-1185">Reference proteome</keyword>
<dbReference type="Pfam" id="PF13692">
    <property type="entry name" value="Glyco_trans_1_4"/>
    <property type="match status" value="1"/>
</dbReference>
<accession>A0ABR5E0N6</accession>
<evidence type="ECO:0000313" key="4">
    <source>
        <dbReference type="Proteomes" id="UP000033519"/>
    </source>
</evidence>